<protein>
    <submittedName>
        <fullName evidence="2">Uncharacterized protein</fullName>
    </submittedName>
</protein>
<feature type="compositionally biased region" description="Basic and acidic residues" evidence="1">
    <location>
        <begin position="17"/>
        <end position="35"/>
    </location>
</feature>
<dbReference type="EMBL" id="JAIWYP010000013">
    <property type="protein sequence ID" value="KAH3719383.1"/>
    <property type="molecule type" value="Genomic_DNA"/>
</dbReference>
<evidence type="ECO:0000313" key="2">
    <source>
        <dbReference type="EMBL" id="KAH3719383.1"/>
    </source>
</evidence>
<evidence type="ECO:0000256" key="1">
    <source>
        <dbReference type="SAM" id="MobiDB-lite"/>
    </source>
</evidence>
<name>A0A9D4C9E2_DREPO</name>
<feature type="compositionally biased region" description="Basic and acidic residues" evidence="1">
    <location>
        <begin position="43"/>
        <end position="56"/>
    </location>
</feature>
<feature type="region of interest" description="Disordered" evidence="1">
    <location>
        <begin position="1"/>
        <end position="62"/>
    </location>
</feature>
<dbReference type="Proteomes" id="UP000828390">
    <property type="component" value="Unassembled WGS sequence"/>
</dbReference>
<reference evidence="2" key="2">
    <citation type="submission" date="2020-11" db="EMBL/GenBank/DDBJ databases">
        <authorList>
            <person name="McCartney M.A."/>
            <person name="Auch B."/>
            <person name="Kono T."/>
            <person name="Mallez S."/>
            <person name="Becker A."/>
            <person name="Gohl D.M."/>
            <person name="Silverstein K.A.T."/>
            <person name="Koren S."/>
            <person name="Bechman K.B."/>
            <person name="Herman A."/>
            <person name="Abrahante J.E."/>
            <person name="Garbe J."/>
        </authorList>
    </citation>
    <scope>NUCLEOTIDE SEQUENCE</scope>
    <source>
        <strain evidence="2">Duluth1</strain>
        <tissue evidence="2">Whole animal</tissue>
    </source>
</reference>
<comment type="caution">
    <text evidence="2">The sequence shown here is derived from an EMBL/GenBank/DDBJ whole genome shotgun (WGS) entry which is preliminary data.</text>
</comment>
<sequence>MIPKPKKGLSRNSLAENKAEINATKEHDNVSKEKNSNTSFYFSEKDKTKSQRKENNAEGLKPIKKVCKAPAFKTKESTGDHVFTSTPKIETKSTSAVMKAPKLKTKEQLQKVCSVRMLM</sequence>
<proteinExistence type="predicted"/>
<gene>
    <name evidence="2" type="ORF">DPMN_062215</name>
</gene>
<reference evidence="2" key="1">
    <citation type="journal article" date="2019" name="bioRxiv">
        <title>The Genome of the Zebra Mussel, Dreissena polymorpha: A Resource for Invasive Species Research.</title>
        <authorList>
            <person name="McCartney M.A."/>
            <person name="Auch B."/>
            <person name="Kono T."/>
            <person name="Mallez S."/>
            <person name="Zhang Y."/>
            <person name="Obille A."/>
            <person name="Becker A."/>
            <person name="Abrahante J.E."/>
            <person name="Garbe J."/>
            <person name="Badalamenti J.P."/>
            <person name="Herman A."/>
            <person name="Mangelson H."/>
            <person name="Liachko I."/>
            <person name="Sullivan S."/>
            <person name="Sone E.D."/>
            <person name="Koren S."/>
            <person name="Silverstein K.A.T."/>
            <person name="Beckman K.B."/>
            <person name="Gohl D.M."/>
        </authorList>
    </citation>
    <scope>NUCLEOTIDE SEQUENCE</scope>
    <source>
        <strain evidence="2">Duluth1</strain>
        <tissue evidence="2">Whole animal</tissue>
    </source>
</reference>
<accession>A0A9D4C9E2</accession>
<organism evidence="2 3">
    <name type="scientific">Dreissena polymorpha</name>
    <name type="common">Zebra mussel</name>
    <name type="synonym">Mytilus polymorpha</name>
    <dbReference type="NCBI Taxonomy" id="45954"/>
    <lineage>
        <taxon>Eukaryota</taxon>
        <taxon>Metazoa</taxon>
        <taxon>Spiralia</taxon>
        <taxon>Lophotrochozoa</taxon>
        <taxon>Mollusca</taxon>
        <taxon>Bivalvia</taxon>
        <taxon>Autobranchia</taxon>
        <taxon>Heteroconchia</taxon>
        <taxon>Euheterodonta</taxon>
        <taxon>Imparidentia</taxon>
        <taxon>Neoheterodontei</taxon>
        <taxon>Myida</taxon>
        <taxon>Dreissenoidea</taxon>
        <taxon>Dreissenidae</taxon>
        <taxon>Dreissena</taxon>
    </lineage>
</organism>
<keyword evidence="3" id="KW-1185">Reference proteome</keyword>
<dbReference type="AlphaFoldDB" id="A0A9D4C9E2"/>
<evidence type="ECO:0000313" key="3">
    <source>
        <dbReference type="Proteomes" id="UP000828390"/>
    </source>
</evidence>